<dbReference type="OrthoDB" id="310836at2"/>
<dbReference type="PANTHER" id="PTHR43081">
    <property type="entry name" value="ADENYLATE CYCLASE, TERMINAL-DIFFERENTIATION SPECIFIC-RELATED"/>
    <property type="match status" value="1"/>
</dbReference>
<dbReference type="GO" id="GO:0006171">
    <property type="term" value="P:cAMP biosynthetic process"/>
    <property type="evidence" value="ECO:0007669"/>
    <property type="project" value="TreeGrafter"/>
</dbReference>
<evidence type="ECO:0000256" key="1">
    <source>
        <dbReference type="ARBA" id="ARBA00005381"/>
    </source>
</evidence>
<dbReference type="EMBL" id="RKMH01000010">
    <property type="protein sequence ID" value="RPA59000.1"/>
    <property type="molecule type" value="Genomic_DNA"/>
</dbReference>
<evidence type="ECO:0000313" key="3">
    <source>
        <dbReference type="EMBL" id="RPA59000.1"/>
    </source>
</evidence>
<evidence type="ECO:0000313" key="4">
    <source>
        <dbReference type="Proteomes" id="UP000267536"/>
    </source>
</evidence>
<dbReference type="SUPFAM" id="SSF55073">
    <property type="entry name" value="Nucleotide cyclase"/>
    <property type="match status" value="1"/>
</dbReference>
<dbReference type="CDD" id="cd07302">
    <property type="entry name" value="CHD"/>
    <property type="match status" value="1"/>
</dbReference>
<accession>A0A3N4GK27</accession>
<keyword evidence="4" id="KW-1185">Reference proteome</keyword>
<feature type="domain" description="Guanylate cyclase" evidence="2">
    <location>
        <begin position="143"/>
        <end position="251"/>
    </location>
</feature>
<reference evidence="3 4" key="1">
    <citation type="submission" date="2018-11" db="EMBL/GenBank/DDBJ databases">
        <title>Draft genome sequence of Gordonia sp. RS15-1S isolated from rice stems.</title>
        <authorList>
            <person name="Muangham S."/>
        </authorList>
    </citation>
    <scope>NUCLEOTIDE SEQUENCE [LARGE SCALE GENOMIC DNA]</scope>
    <source>
        <strain evidence="3 4">RS15-1S</strain>
    </source>
</reference>
<proteinExistence type="inferred from homology"/>
<name>A0A3N4GK27_9ACTN</name>
<dbReference type="RefSeq" id="WP_123931173.1">
    <property type="nucleotide sequence ID" value="NZ_JBPSDP010000010.1"/>
</dbReference>
<dbReference type="InterPro" id="IPR029787">
    <property type="entry name" value="Nucleotide_cyclase"/>
</dbReference>
<dbReference type="GO" id="GO:0035556">
    <property type="term" value="P:intracellular signal transduction"/>
    <property type="evidence" value="ECO:0007669"/>
    <property type="project" value="InterPro"/>
</dbReference>
<protein>
    <submittedName>
        <fullName evidence="3">Adenylate/guanylate cyclase domain-containing protein</fullName>
    </submittedName>
</protein>
<dbReference type="PANTHER" id="PTHR43081:SF19">
    <property type="entry name" value="PH-SENSITIVE ADENYLATE CYCLASE RV1264"/>
    <property type="match status" value="1"/>
</dbReference>
<organism evidence="3 4">
    <name type="scientific">Gordonia oryzae</name>
    <dbReference type="NCBI Taxonomy" id="2487349"/>
    <lineage>
        <taxon>Bacteria</taxon>
        <taxon>Bacillati</taxon>
        <taxon>Actinomycetota</taxon>
        <taxon>Actinomycetes</taxon>
        <taxon>Mycobacteriales</taxon>
        <taxon>Gordoniaceae</taxon>
        <taxon>Gordonia</taxon>
    </lineage>
</organism>
<dbReference type="GO" id="GO:0004016">
    <property type="term" value="F:adenylate cyclase activity"/>
    <property type="evidence" value="ECO:0007669"/>
    <property type="project" value="UniProtKB-ARBA"/>
</dbReference>
<dbReference type="SMART" id="SM00044">
    <property type="entry name" value="CYCc"/>
    <property type="match status" value="1"/>
</dbReference>
<comment type="similarity">
    <text evidence="1">Belongs to the adenylyl cyclase class-3 family.</text>
</comment>
<dbReference type="Pfam" id="PF00211">
    <property type="entry name" value="Guanylate_cyc"/>
    <property type="match status" value="1"/>
</dbReference>
<dbReference type="PROSITE" id="PS50125">
    <property type="entry name" value="GUANYLATE_CYCLASE_2"/>
    <property type="match status" value="1"/>
</dbReference>
<gene>
    <name evidence="3" type="ORF">EF294_14315</name>
</gene>
<dbReference type="InterPro" id="IPR001054">
    <property type="entry name" value="A/G_cyclase"/>
</dbReference>
<dbReference type="Gene3D" id="3.30.70.1230">
    <property type="entry name" value="Nucleotide cyclase"/>
    <property type="match status" value="1"/>
</dbReference>
<comment type="caution">
    <text evidence="3">The sequence shown here is derived from an EMBL/GenBank/DDBJ whole genome shotgun (WGS) entry which is preliminary data.</text>
</comment>
<sequence length="309" mass="34066">MSFAADSGESRFSRDELIAELGISPEYAERLWNAFGFAHRRTTDKIFTADEVDALRLFASSEETLPEQAQIATARAIGQTMSRLTEWQADQILDLDRNPDVPWTREQMISAIDVIQQLIWRRHLTIALDRDVARDSDEKHDLVVGFADIVGYTSLSRRIGMDELEDLLENFEESTFGIVTDRGGQVVKTLGDAVMFSFDDSAEAAAAALAIQRLSDDRPTPPLRVGVARGAVLSRLGDLFGEPVNIAARLCGSARPGTILVDEAVAADLADVEPFHLRSISALSVRGYRKLRAKVLEANKYYEGDPAAP</sequence>
<evidence type="ECO:0000259" key="2">
    <source>
        <dbReference type="PROSITE" id="PS50125"/>
    </source>
</evidence>
<dbReference type="AlphaFoldDB" id="A0A3N4GK27"/>
<dbReference type="Proteomes" id="UP000267536">
    <property type="component" value="Unassembled WGS sequence"/>
</dbReference>
<dbReference type="InterPro" id="IPR050697">
    <property type="entry name" value="Adenylyl/Guanylyl_Cyclase_3/4"/>
</dbReference>